<feature type="region of interest" description="Disordered" evidence="1">
    <location>
        <begin position="1"/>
        <end position="32"/>
    </location>
</feature>
<protein>
    <recommendedName>
        <fullName evidence="2">Nitrile hydratase beta subunit domain-containing protein</fullName>
    </recommendedName>
</protein>
<feature type="domain" description="Nitrile hydratase beta subunit" evidence="2">
    <location>
        <begin position="4"/>
        <end position="91"/>
    </location>
</feature>
<evidence type="ECO:0000256" key="1">
    <source>
        <dbReference type="SAM" id="MobiDB-lite"/>
    </source>
</evidence>
<dbReference type="Gene3D" id="2.30.30.50">
    <property type="match status" value="1"/>
</dbReference>
<dbReference type="InterPro" id="IPR008990">
    <property type="entry name" value="Elect_transpt_acc-like_dom_sf"/>
</dbReference>
<name>A0ABP9EFB5_9PSEU</name>
<proteinExistence type="predicted"/>
<feature type="compositionally biased region" description="Basic and acidic residues" evidence="1">
    <location>
        <begin position="1"/>
        <end position="18"/>
    </location>
</feature>
<comment type="caution">
    <text evidence="3">The sequence shown here is derived from an EMBL/GenBank/DDBJ whole genome shotgun (WGS) entry which is preliminary data.</text>
</comment>
<evidence type="ECO:0000259" key="2">
    <source>
        <dbReference type="Pfam" id="PF02211"/>
    </source>
</evidence>
<dbReference type="SUPFAM" id="SSF50090">
    <property type="entry name" value="Electron transport accessory proteins"/>
    <property type="match status" value="1"/>
</dbReference>
<keyword evidence="4" id="KW-1185">Reference proteome</keyword>
<accession>A0ABP9EFB5</accession>
<reference evidence="4" key="1">
    <citation type="journal article" date="2019" name="Int. J. Syst. Evol. Microbiol.">
        <title>The Global Catalogue of Microorganisms (GCM) 10K type strain sequencing project: providing services to taxonomists for standard genome sequencing and annotation.</title>
        <authorList>
            <consortium name="The Broad Institute Genomics Platform"/>
            <consortium name="The Broad Institute Genome Sequencing Center for Infectious Disease"/>
            <person name="Wu L."/>
            <person name="Ma J."/>
        </authorList>
    </citation>
    <scope>NUCLEOTIDE SEQUENCE [LARGE SCALE GENOMIC DNA]</scope>
    <source>
        <strain evidence="4">JCM 17983</strain>
    </source>
</reference>
<dbReference type="EMBL" id="BAABHQ010000007">
    <property type="protein sequence ID" value="GAA4876817.1"/>
    <property type="molecule type" value="Genomic_DNA"/>
</dbReference>
<evidence type="ECO:0000313" key="3">
    <source>
        <dbReference type="EMBL" id="GAA4876817.1"/>
    </source>
</evidence>
<gene>
    <name evidence="3" type="ORF">GCM10023203_28900</name>
</gene>
<dbReference type="Pfam" id="PF02211">
    <property type="entry name" value="NHase_beta_C"/>
    <property type="match status" value="1"/>
</dbReference>
<dbReference type="RefSeq" id="WP_274234172.1">
    <property type="nucleotide sequence ID" value="NZ_BAABHQ010000007.1"/>
</dbReference>
<dbReference type="InterPro" id="IPR024690">
    <property type="entry name" value="CN_hydtase_beta_dom_C"/>
</dbReference>
<dbReference type="Proteomes" id="UP001500457">
    <property type="component" value="Unassembled WGS sequence"/>
</dbReference>
<organism evidence="3 4">
    <name type="scientific">Actinomycetospora straminea</name>
    <dbReference type="NCBI Taxonomy" id="663607"/>
    <lineage>
        <taxon>Bacteria</taxon>
        <taxon>Bacillati</taxon>
        <taxon>Actinomycetota</taxon>
        <taxon>Actinomycetes</taxon>
        <taxon>Pseudonocardiales</taxon>
        <taxon>Pseudonocardiaceae</taxon>
        <taxon>Actinomycetospora</taxon>
    </lineage>
</organism>
<sequence length="106" mass="11879">MPDRPDRFAPGDRVRTRIPDPPGHTRLPRYARGARGVIVSTAGHHPLADERARGLPSDPRAVHHVRFAARDLFGEGDHAVVVELWEDYLEPDPAGHPEPTEERNSR</sequence>
<evidence type="ECO:0000313" key="4">
    <source>
        <dbReference type="Proteomes" id="UP001500457"/>
    </source>
</evidence>